<keyword evidence="4" id="KW-1185">Reference proteome</keyword>
<dbReference type="AlphaFoldDB" id="A0A371BF84"/>
<evidence type="ECO:0000256" key="1">
    <source>
        <dbReference type="ARBA" id="ARBA00008007"/>
    </source>
</evidence>
<evidence type="ECO:0000313" key="3">
    <source>
        <dbReference type="EMBL" id="RDV06262.1"/>
    </source>
</evidence>
<protein>
    <submittedName>
        <fullName evidence="3">ComF family protein</fullName>
    </submittedName>
</protein>
<dbReference type="Proteomes" id="UP000263833">
    <property type="component" value="Unassembled WGS sequence"/>
</dbReference>
<dbReference type="PANTHER" id="PTHR47505:SF1">
    <property type="entry name" value="DNA UTILIZATION PROTEIN YHGH"/>
    <property type="match status" value="1"/>
</dbReference>
<dbReference type="InterPro" id="IPR051910">
    <property type="entry name" value="ComF/GntX_DNA_util-trans"/>
</dbReference>
<dbReference type="InterPro" id="IPR044005">
    <property type="entry name" value="DZR_2"/>
</dbReference>
<dbReference type="InterPro" id="IPR029057">
    <property type="entry name" value="PRTase-like"/>
</dbReference>
<evidence type="ECO:0000259" key="2">
    <source>
        <dbReference type="Pfam" id="PF18912"/>
    </source>
</evidence>
<gene>
    <name evidence="3" type="ORF">DXH95_02160</name>
</gene>
<reference evidence="4" key="1">
    <citation type="submission" date="2018-08" db="EMBL/GenBank/DDBJ databases">
        <authorList>
            <person name="Kim S.-J."/>
            <person name="Jung G.-Y."/>
        </authorList>
    </citation>
    <scope>NUCLEOTIDE SEQUENCE [LARGE SCALE GENOMIC DNA]</scope>
    <source>
        <strain evidence="4">GY_G</strain>
    </source>
</reference>
<accession>A0A371BF84</accession>
<dbReference type="SUPFAM" id="SSF53271">
    <property type="entry name" value="PRTase-like"/>
    <property type="match status" value="1"/>
</dbReference>
<comment type="similarity">
    <text evidence="1">Belongs to the ComF/GntX family.</text>
</comment>
<dbReference type="RefSeq" id="WP_115547820.1">
    <property type="nucleotide sequence ID" value="NZ_QRGP01000001.1"/>
</dbReference>
<name>A0A371BF84_9SPHN</name>
<dbReference type="OrthoDB" id="9779910at2"/>
<dbReference type="EMBL" id="QRGP01000001">
    <property type="protein sequence ID" value="RDV06262.1"/>
    <property type="molecule type" value="Genomic_DNA"/>
</dbReference>
<dbReference type="Gene3D" id="3.40.50.2020">
    <property type="match status" value="1"/>
</dbReference>
<feature type="domain" description="Double zinc ribbon" evidence="2">
    <location>
        <begin position="12"/>
        <end position="70"/>
    </location>
</feature>
<dbReference type="Pfam" id="PF18912">
    <property type="entry name" value="DZR_2"/>
    <property type="match status" value="1"/>
</dbReference>
<dbReference type="CDD" id="cd06223">
    <property type="entry name" value="PRTases_typeI"/>
    <property type="match status" value="1"/>
</dbReference>
<evidence type="ECO:0000313" key="4">
    <source>
        <dbReference type="Proteomes" id="UP000263833"/>
    </source>
</evidence>
<comment type="caution">
    <text evidence="3">The sequence shown here is derived from an EMBL/GenBank/DDBJ whole genome shotgun (WGS) entry which is preliminary data.</text>
</comment>
<organism evidence="3 4">
    <name type="scientific">Sphingorhabdus pulchriflava</name>
    <dbReference type="NCBI Taxonomy" id="2292257"/>
    <lineage>
        <taxon>Bacteria</taxon>
        <taxon>Pseudomonadati</taxon>
        <taxon>Pseudomonadota</taxon>
        <taxon>Alphaproteobacteria</taxon>
        <taxon>Sphingomonadales</taxon>
        <taxon>Sphingomonadaceae</taxon>
        <taxon>Sphingorhabdus</taxon>
    </lineage>
</organism>
<proteinExistence type="inferred from homology"/>
<sequence length="254" mass="27461">MQSLALPLRTLVNFALPPRCPACGVITPDQNQFCSGCWQQLHFLAQPACSTCDLPLPFAGGVNAQCGACLTKPPRHSGIKAVLAYGDIARDIALKLKYGGKIGLARLIASLLQRHAADLSTDAIFVPVPLHWTRLWRRRFNQSALIGQELARLSRRDYCPDVLLRTRRTTPLGGLSAKQRAAMVKGAFSINERIKARINGKDVALVDDVYTSGATTDACVVTLLNAGASSVTIFCWSRVLPEALELGHSIDGLS</sequence>
<dbReference type="PANTHER" id="PTHR47505">
    <property type="entry name" value="DNA UTILIZATION PROTEIN YHGH"/>
    <property type="match status" value="1"/>
</dbReference>
<dbReference type="InterPro" id="IPR000836">
    <property type="entry name" value="PRTase_dom"/>
</dbReference>